<evidence type="ECO:0000256" key="1">
    <source>
        <dbReference type="SAM" id="Phobius"/>
    </source>
</evidence>
<dbReference type="PATRIC" id="fig|500635.8.peg.1198"/>
<dbReference type="GeneID" id="93480957"/>
<proteinExistence type="predicted"/>
<accession>C9KKY3</accession>
<protein>
    <submittedName>
        <fullName evidence="2">Tat pathway signal sequence domain protein</fullName>
    </submittedName>
</protein>
<reference evidence="2" key="1">
    <citation type="submission" date="2009-09" db="EMBL/GenBank/DDBJ databases">
        <authorList>
            <person name="Weinstock G."/>
            <person name="Sodergren E."/>
            <person name="Clifton S."/>
            <person name="Fulton L."/>
            <person name="Fulton B."/>
            <person name="Courtney L."/>
            <person name="Fronick C."/>
            <person name="Harrison M."/>
            <person name="Strong C."/>
            <person name="Farmer C."/>
            <person name="Delahaunty K."/>
            <person name="Markovic C."/>
            <person name="Hall O."/>
            <person name="Minx P."/>
            <person name="Tomlinson C."/>
            <person name="Mitreva M."/>
            <person name="Nelson J."/>
            <person name="Hou S."/>
            <person name="Wollam A."/>
            <person name="Pepin K.H."/>
            <person name="Johnson M."/>
            <person name="Bhonagiri V."/>
            <person name="Nash W.E."/>
            <person name="Warren W."/>
            <person name="Chinwalla A."/>
            <person name="Mardis E.R."/>
            <person name="Wilson R.K."/>
        </authorList>
    </citation>
    <scope>NUCLEOTIDE SEQUENCE [LARGE SCALE GENOMIC DNA]</scope>
    <source>
        <strain evidence="2">DSM 20544</strain>
    </source>
</reference>
<dbReference type="STRING" id="500635.MITSMUL_03834"/>
<dbReference type="AlphaFoldDB" id="C9KKY3"/>
<keyword evidence="1" id="KW-0812">Transmembrane</keyword>
<feature type="transmembrane region" description="Helical" evidence="1">
    <location>
        <begin position="30"/>
        <end position="50"/>
    </location>
</feature>
<sequence length="369" mass="39713">MNKKEYLESLRAQVADDASRQGGRKLLKSSAMLLAAALAAIGIGMGISHAQRNSAYEHYQQSGELSYEYLDVKDAFASWNQKDVGNDVDALLAGGRILLRDNLRVTGASAVPAESGFRQIPDASYLNLVGNAIVYRSDKDRHIYAADRDSLQSHLLYDGNAGEVFCVGTRVYFIDYDAGGVVSYLDLAAPSDKKAVTAEGVSSFAVCGDEILYLNAAHTLRHAALSAENGAKIHPRDLMQRVERFYLYDAGIVAESRDTVASFTMQGDRVQRRYRSTDGDLQVAGFLPGQQLLFIRENGSYATVRLGAAQAQPLPFDGADTRTLTSLVQDEAGAIYGVACAKKDTSSRASELVVFGTAGTVGTDGKAGR</sequence>
<dbReference type="RefSeq" id="WP_005840147.1">
    <property type="nucleotide sequence ID" value="NZ_GG697141.2"/>
</dbReference>
<keyword evidence="3" id="KW-1185">Reference proteome</keyword>
<name>C9KKY3_9FIRM</name>
<dbReference type="EMBL" id="ABWK02000009">
    <property type="protein sequence ID" value="EEX69783.1"/>
    <property type="molecule type" value="Genomic_DNA"/>
</dbReference>
<organism evidence="2 3">
    <name type="scientific">Mitsuokella multacida DSM 20544</name>
    <dbReference type="NCBI Taxonomy" id="500635"/>
    <lineage>
        <taxon>Bacteria</taxon>
        <taxon>Bacillati</taxon>
        <taxon>Bacillota</taxon>
        <taxon>Negativicutes</taxon>
        <taxon>Selenomonadales</taxon>
        <taxon>Selenomonadaceae</taxon>
        <taxon>Mitsuokella</taxon>
    </lineage>
</organism>
<evidence type="ECO:0000313" key="3">
    <source>
        <dbReference type="Proteomes" id="UP000003671"/>
    </source>
</evidence>
<dbReference type="HOGENOM" id="CLU_749670_0_0_9"/>
<gene>
    <name evidence="2" type="ORF">MITSMUL_03834</name>
</gene>
<keyword evidence="1" id="KW-1133">Transmembrane helix</keyword>
<dbReference type="Proteomes" id="UP000003671">
    <property type="component" value="Unassembled WGS sequence"/>
</dbReference>
<evidence type="ECO:0000313" key="2">
    <source>
        <dbReference type="EMBL" id="EEX69783.1"/>
    </source>
</evidence>
<comment type="caution">
    <text evidence="2">The sequence shown here is derived from an EMBL/GenBank/DDBJ whole genome shotgun (WGS) entry which is preliminary data.</text>
</comment>
<keyword evidence="1" id="KW-0472">Membrane</keyword>